<dbReference type="OrthoDB" id="330772at2759"/>
<feature type="compositionally biased region" description="Basic and acidic residues" evidence="21">
    <location>
        <begin position="314"/>
        <end position="342"/>
    </location>
</feature>
<dbReference type="InterPro" id="IPR006787">
    <property type="entry name" value="Pinin_SDK_N"/>
</dbReference>
<evidence type="ECO:0000256" key="2">
    <source>
        <dbReference type="ARBA" id="ARBA00004568"/>
    </source>
</evidence>
<dbReference type="GO" id="GO:0008380">
    <property type="term" value="P:RNA splicing"/>
    <property type="evidence" value="ECO:0007669"/>
    <property type="project" value="UniProtKB-KW"/>
</dbReference>
<protein>
    <recommendedName>
        <fullName evidence="4">Pinin</fullName>
    </recommendedName>
</protein>
<gene>
    <name evidence="24" type="ORF">BSL78_00306</name>
</gene>
<keyword evidence="14" id="KW-0175">Coiled coil</keyword>
<evidence type="ECO:0000256" key="17">
    <source>
        <dbReference type="ARBA" id="ARBA00023163"/>
    </source>
</evidence>
<keyword evidence="13" id="KW-0805">Transcription regulation</keyword>
<reference evidence="24 25" key="1">
    <citation type="journal article" date="2017" name="PLoS Biol.">
        <title>The sea cucumber genome provides insights into morphological evolution and visceral regeneration.</title>
        <authorList>
            <person name="Zhang X."/>
            <person name="Sun L."/>
            <person name="Yuan J."/>
            <person name="Sun Y."/>
            <person name="Gao Y."/>
            <person name="Zhang L."/>
            <person name="Li S."/>
            <person name="Dai H."/>
            <person name="Hamel J.F."/>
            <person name="Liu C."/>
            <person name="Yu Y."/>
            <person name="Liu S."/>
            <person name="Lin W."/>
            <person name="Guo K."/>
            <person name="Jin S."/>
            <person name="Xu P."/>
            <person name="Storey K.B."/>
            <person name="Huan P."/>
            <person name="Zhang T."/>
            <person name="Zhou Y."/>
            <person name="Zhang J."/>
            <person name="Lin C."/>
            <person name="Li X."/>
            <person name="Xing L."/>
            <person name="Huo D."/>
            <person name="Sun M."/>
            <person name="Wang L."/>
            <person name="Mercier A."/>
            <person name="Li F."/>
            <person name="Yang H."/>
            <person name="Xiang J."/>
        </authorList>
    </citation>
    <scope>NUCLEOTIDE SEQUENCE [LARGE SCALE GENOMIC DNA]</scope>
    <source>
        <strain evidence="24">Shaxun</strain>
        <tissue evidence="24">Muscle</tissue>
    </source>
</reference>
<keyword evidence="17" id="KW-0804">Transcription</keyword>
<evidence type="ECO:0000256" key="14">
    <source>
        <dbReference type="ARBA" id="ARBA00023054"/>
    </source>
</evidence>
<name>A0A2G8LR30_STIJA</name>
<evidence type="ECO:0000313" key="25">
    <source>
        <dbReference type="Proteomes" id="UP000230750"/>
    </source>
</evidence>
<evidence type="ECO:0000259" key="23">
    <source>
        <dbReference type="Pfam" id="PF04697"/>
    </source>
</evidence>
<evidence type="ECO:0000256" key="6">
    <source>
        <dbReference type="ARBA" id="ARBA00022499"/>
    </source>
</evidence>
<feature type="domain" description="Pinin/SDK/MemA protein" evidence="22">
    <location>
        <begin position="134"/>
        <end position="255"/>
    </location>
</feature>
<evidence type="ECO:0000259" key="22">
    <source>
        <dbReference type="Pfam" id="PF04696"/>
    </source>
</evidence>
<dbReference type="PANTHER" id="PTHR12707:SF0">
    <property type="entry name" value="PININ"/>
    <property type="match status" value="1"/>
</dbReference>
<feature type="compositionally biased region" description="Basic and acidic residues" evidence="21">
    <location>
        <begin position="352"/>
        <end position="385"/>
    </location>
</feature>
<keyword evidence="8" id="KW-0507">mRNA processing</keyword>
<dbReference type="GO" id="GO:0006397">
    <property type="term" value="P:mRNA processing"/>
    <property type="evidence" value="ECO:0007669"/>
    <property type="project" value="UniProtKB-KW"/>
</dbReference>
<dbReference type="InterPro" id="IPR006786">
    <property type="entry name" value="Pinin_SDK_MemA"/>
</dbReference>
<evidence type="ECO:0000313" key="24">
    <source>
        <dbReference type="EMBL" id="PIK62727.1"/>
    </source>
</evidence>
<feature type="region of interest" description="Disordered" evidence="21">
    <location>
        <begin position="240"/>
        <end position="448"/>
    </location>
</feature>
<dbReference type="Pfam" id="PF04697">
    <property type="entry name" value="Pinin_SDK_N"/>
    <property type="match status" value="1"/>
</dbReference>
<dbReference type="Pfam" id="PF04696">
    <property type="entry name" value="Pinin_SDK_memA"/>
    <property type="match status" value="1"/>
</dbReference>
<evidence type="ECO:0000256" key="15">
    <source>
        <dbReference type="ARBA" id="ARBA00023125"/>
    </source>
</evidence>
<keyword evidence="16" id="KW-0010">Activator</keyword>
<dbReference type="GO" id="GO:0016607">
    <property type="term" value="C:nuclear speck"/>
    <property type="evidence" value="ECO:0007669"/>
    <property type="project" value="UniProtKB-SubCell"/>
</dbReference>
<evidence type="ECO:0000256" key="4">
    <source>
        <dbReference type="ARBA" id="ARBA00020056"/>
    </source>
</evidence>
<evidence type="ECO:0000256" key="10">
    <source>
        <dbReference type="ARBA" id="ARBA00022843"/>
    </source>
</evidence>
<keyword evidence="6" id="KW-1017">Isopeptide bond</keyword>
<feature type="compositionally biased region" description="Basic and acidic residues" evidence="21">
    <location>
        <begin position="1"/>
        <end position="13"/>
    </location>
</feature>
<dbReference type="Proteomes" id="UP000230750">
    <property type="component" value="Unassembled WGS sequence"/>
</dbReference>
<evidence type="ECO:0000256" key="20">
    <source>
        <dbReference type="ARBA" id="ARBA00025916"/>
    </source>
</evidence>
<comment type="subcellular location">
    <subcellularLocation>
        <location evidence="2">Cell junction</location>
        <location evidence="2">Desmosome</location>
    </subcellularLocation>
    <subcellularLocation>
        <location evidence="1">Nucleus speckle</location>
    </subcellularLocation>
</comment>
<comment type="subunit">
    <text evidence="20">Found in a mRNA splicing-dependent exon junction complex (EJC). Found in a complex with SR proteins. Found in a mRNP complex with RNPS1. Component of the PSAP complex consisting of RNPS1, SAP18 and PNN. Interacts with PNISR, CTBP1, CTBP2, KRT8, KRT18, KRT19, PS1D/PNO40, PPIG, RNPS1, SFRS4 and SRRM2. Identified in the spliceosome C complex.</text>
</comment>
<keyword evidence="7" id="KW-0597">Phosphoprotein</keyword>
<keyword evidence="10" id="KW-0832">Ubl conjugation</keyword>
<feature type="compositionally biased region" description="Gly residues" evidence="21">
    <location>
        <begin position="15"/>
        <end position="29"/>
    </location>
</feature>
<evidence type="ECO:0000256" key="8">
    <source>
        <dbReference type="ARBA" id="ARBA00022664"/>
    </source>
</evidence>
<organism evidence="24 25">
    <name type="scientific">Stichopus japonicus</name>
    <name type="common">Sea cucumber</name>
    <dbReference type="NCBI Taxonomy" id="307972"/>
    <lineage>
        <taxon>Eukaryota</taxon>
        <taxon>Metazoa</taxon>
        <taxon>Echinodermata</taxon>
        <taxon>Eleutherozoa</taxon>
        <taxon>Echinozoa</taxon>
        <taxon>Holothuroidea</taxon>
        <taxon>Aspidochirotacea</taxon>
        <taxon>Aspidochirotida</taxon>
        <taxon>Stichopodidae</taxon>
        <taxon>Apostichopus</taxon>
    </lineage>
</organism>
<keyword evidence="15" id="KW-0238">DNA-binding</keyword>
<evidence type="ECO:0000256" key="3">
    <source>
        <dbReference type="ARBA" id="ARBA00010386"/>
    </source>
</evidence>
<feature type="region of interest" description="Disordered" evidence="21">
    <location>
        <begin position="1"/>
        <end position="137"/>
    </location>
</feature>
<keyword evidence="5" id="KW-0488">Methylation</keyword>
<sequence length="448" mass="51340">MSRQAGDQRRVSIGDRGGGGGSNIGGRLGQRGVAGRLGPRRGGGRGRGQIGLGSRMETFQRPGMPVRRQSTGSAFSRLGSRVEPRDRDRDREESEEEEEDEAKKPTLQSSVVATAPVVKSREDTVKDQQKDTRGQARNKRMFGLLLGTLHKFKQEATHFEDKNVRRAQIEQKLDQKAQQGNKPLPHRERLFNERREKQREMVKLEDLMTLANEQEAWDEHTTKLSNFICTKTKPRIFYMPKTHTSDTKKKLAESKDDFMGKVKQRKEDLNKELEELENERNRRKERIEQREREEKENVKAEKQIRSYDGYSQRRVTEGKDERHVSETHDREKRRKSEEERAGGHHKRRRTRSRSDDTHKRERSDPKADMVGKEEVAVKKLKQVAEEKEEATTTSIEGMESSSGKTGKYEGEVHDGEGQSNIAKEDGVARSEMSGGPAPMVTNQNLSRI</sequence>
<dbReference type="PANTHER" id="PTHR12707">
    <property type="entry name" value="PINN"/>
    <property type="match status" value="1"/>
</dbReference>
<dbReference type="EMBL" id="MRZV01000006">
    <property type="protein sequence ID" value="PIK62727.1"/>
    <property type="molecule type" value="Genomic_DNA"/>
</dbReference>
<dbReference type="InterPro" id="IPR039853">
    <property type="entry name" value="Pinin"/>
</dbReference>
<comment type="similarity">
    <text evidence="3">Belongs to the pinin family.</text>
</comment>
<evidence type="ECO:0000256" key="18">
    <source>
        <dbReference type="ARBA" id="ARBA00023187"/>
    </source>
</evidence>
<evidence type="ECO:0000256" key="13">
    <source>
        <dbReference type="ARBA" id="ARBA00023015"/>
    </source>
</evidence>
<dbReference type="AlphaFoldDB" id="A0A2G8LR30"/>
<keyword evidence="18" id="KW-0508">mRNA splicing</keyword>
<evidence type="ECO:0000256" key="16">
    <source>
        <dbReference type="ARBA" id="ARBA00023159"/>
    </source>
</evidence>
<feature type="domain" description="Pinin/SDK" evidence="23">
    <location>
        <begin position="39"/>
        <end position="128"/>
    </location>
</feature>
<dbReference type="GO" id="GO:0030057">
    <property type="term" value="C:desmosome"/>
    <property type="evidence" value="ECO:0007669"/>
    <property type="project" value="UniProtKB-SubCell"/>
</dbReference>
<dbReference type="GO" id="GO:0003677">
    <property type="term" value="F:DNA binding"/>
    <property type="evidence" value="ECO:0007669"/>
    <property type="project" value="UniProtKB-KW"/>
</dbReference>
<keyword evidence="9" id="KW-0747">Spliceosome</keyword>
<dbReference type="STRING" id="307972.A0A2G8LR30"/>
<accession>A0A2G8LR30</accession>
<feature type="compositionally biased region" description="Basic and acidic residues" evidence="21">
    <location>
        <begin position="80"/>
        <end position="92"/>
    </location>
</feature>
<dbReference type="GO" id="GO:0071013">
    <property type="term" value="C:catalytic step 2 spliceosome"/>
    <property type="evidence" value="ECO:0007669"/>
    <property type="project" value="TreeGrafter"/>
</dbReference>
<feature type="compositionally biased region" description="Basic and acidic residues" evidence="21">
    <location>
        <begin position="119"/>
        <end position="134"/>
    </location>
</feature>
<feature type="compositionally biased region" description="Basic and acidic residues" evidence="21">
    <location>
        <begin position="243"/>
        <end position="305"/>
    </location>
</feature>
<evidence type="ECO:0000256" key="21">
    <source>
        <dbReference type="SAM" id="MobiDB-lite"/>
    </source>
</evidence>
<evidence type="ECO:0000256" key="19">
    <source>
        <dbReference type="ARBA" id="ARBA00023242"/>
    </source>
</evidence>
<keyword evidence="19" id="KW-0539">Nucleus</keyword>
<evidence type="ECO:0000256" key="12">
    <source>
        <dbReference type="ARBA" id="ARBA00022990"/>
    </source>
</evidence>
<feature type="compositionally biased region" description="Basic and acidic residues" evidence="21">
    <location>
        <begin position="406"/>
        <end position="428"/>
    </location>
</feature>
<feature type="compositionally biased region" description="Polar residues" evidence="21">
    <location>
        <begin position="391"/>
        <end position="404"/>
    </location>
</feature>
<keyword evidence="12" id="KW-0007">Acetylation</keyword>
<evidence type="ECO:0000256" key="9">
    <source>
        <dbReference type="ARBA" id="ARBA00022728"/>
    </source>
</evidence>
<keyword evidence="25" id="KW-1185">Reference proteome</keyword>
<feature type="region of interest" description="Disordered" evidence="21">
    <location>
        <begin position="173"/>
        <end position="192"/>
    </location>
</feature>
<proteinExistence type="inferred from homology"/>
<evidence type="ECO:0000256" key="1">
    <source>
        <dbReference type="ARBA" id="ARBA00004324"/>
    </source>
</evidence>
<evidence type="ECO:0000256" key="11">
    <source>
        <dbReference type="ARBA" id="ARBA00022949"/>
    </source>
</evidence>
<evidence type="ECO:0000256" key="5">
    <source>
        <dbReference type="ARBA" id="ARBA00022481"/>
    </source>
</evidence>
<evidence type="ECO:0000256" key="7">
    <source>
        <dbReference type="ARBA" id="ARBA00022553"/>
    </source>
</evidence>
<keyword evidence="11" id="KW-0965">Cell junction</keyword>
<comment type="caution">
    <text evidence="24">The sequence shown here is derived from an EMBL/GenBank/DDBJ whole genome shotgun (WGS) entry which is preliminary data.</text>
</comment>